<name>A0AAN9A4R6_HALRR</name>
<reference evidence="1 2" key="1">
    <citation type="submission" date="2023-11" db="EMBL/GenBank/DDBJ databases">
        <title>Halocaridina rubra genome assembly.</title>
        <authorList>
            <person name="Smith C."/>
        </authorList>
    </citation>
    <scope>NUCLEOTIDE SEQUENCE [LARGE SCALE GENOMIC DNA]</scope>
    <source>
        <strain evidence="1">EP-1</strain>
        <tissue evidence="1">Whole</tissue>
    </source>
</reference>
<gene>
    <name evidence="1" type="ORF">SK128_027590</name>
</gene>
<sequence>MLNASLAEIDVVLNPLFAEIERKVDLSYTDVAELDVMLNRSSAEIDVKSISSRD</sequence>
<dbReference type="Proteomes" id="UP001381693">
    <property type="component" value="Unassembled WGS sequence"/>
</dbReference>
<protein>
    <submittedName>
        <fullName evidence="1">Uncharacterized protein</fullName>
    </submittedName>
</protein>
<comment type="caution">
    <text evidence="1">The sequence shown here is derived from an EMBL/GenBank/DDBJ whole genome shotgun (WGS) entry which is preliminary data.</text>
</comment>
<accession>A0AAN9A4R6</accession>
<dbReference type="EMBL" id="JAXCGZ010011408">
    <property type="protein sequence ID" value="KAK7074933.1"/>
    <property type="molecule type" value="Genomic_DNA"/>
</dbReference>
<organism evidence="1 2">
    <name type="scientific">Halocaridina rubra</name>
    <name type="common">Hawaiian red shrimp</name>
    <dbReference type="NCBI Taxonomy" id="373956"/>
    <lineage>
        <taxon>Eukaryota</taxon>
        <taxon>Metazoa</taxon>
        <taxon>Ecdysozoa</taxon>
        <taxon>Arthropoda</taxon>
        <taxon>Crustacea</taxon>
        <taxon>Multicrustacea</taxon>
        <taxon>Malacostraca</taxon>
        <taxon>Eumalacostraca</taxon>
        <taxon>Eucarida</taxon>
        <taxon>Decapoda</taxon>
        <taxon>Pleocyemata</taxon>
        <taxon>Caridea</taxon>
        <taxon>Atyoidea</taxon>
        <taxon>Atyidae</taxon>
        <taxon>Halocaridina</taxon>
    </lineage>
</organism>
<feature type="non-terminal residue" evidence="1">
    <location>
        <position position="54"/>
    </location>
</feature>
<dbReference type="AlphaFoldDB" id="A0AAN9A4R6"/>
<evidence type="ECO:0000313" key="2">
    <source>
        <dbReference type="Proteomes" id="UP001381693"/>
    </source>
</evidence>
<proteinExistence type="predicted"/>
<keyword evidence="2" id="KW-1185">Reference proteome</keyword>
<evidence type="ECO:0000313" key="1">
    <source>
        <dbReference type="EMBL" id="KAK7074933.1"/>
    </source>
</evidence>